<evidence type="ECO:0000313" key="1">
    <source>
        <dbReference type="EMBL" id="CAB4167720.1"/>
    </source>
</evidence>
<dbReference type="EMBL" id="LR797513">
    <property type="protein sequence ID" value="CAB4222625.1"/>
    <property type="molecule type" value="Genomic_DNA"/>
</dbReference>
<sequence>MDEREIYILPRTAESTFAELRTLMQGEEDFPATFDEWTRLWAGRHLEEEREGRKVVLIEVVPAAFAKFCKTRDLPCSWNTLGQFIAAKAQR</sequence>
<dbReference type="EMBL" id="LR796812">
    <property type="protein sequence ID" value="CAB4167720.1"/>
    <property type="molecule type" value="Genomic_DNA"/>
</dbReference>
<name>A0A6J5P744_9CAUD</name>
<reference evidence="1" key="1">
    <citation type="submission" date="2020-04" db="EMBL/GenBank/DDBJ databases">
        <authorList>
            <person name="Chiriac C."/>
            <person name="Salcher M."/>
            <person name="Ghai R."/>
            <person name="Kavagutti S V."/>
        </authorList>
    </citation>
    <scope>NUCLEOTIDE SEQUENCE</scope>
</reference>
<accession>A0A6J5P744</accession>
<dbReference type="EMBL" id="LR797244">
    <property type="protein sequence ID" value="CAB4195944.1"/>
    <property type="molecule type" value="Genomic_DNA"/>
</dbReference>
<evidence type="ECO:0000313" key="3">
    <source>
        <dbReference type="EMBL" id="CAB4222625.1"/>
    </source>
</evidence>
<proteinExistence type="predicted"/>
<evidence type="ECO:0000313" key="2">
    <source>
        <dbReference type="EMBL" id="CAB4195944.1"/>
    </source>
</evidence>
<gene>
    <name evidence="2" type="ORF">UFOVP1293_68</name>
    <name evidence="3" type="ORF">UFOVP1644_86</name>
    <name evidence="1" type="ORF">UFOVP860_43</name>
</gene>
<organism evidence="1">
    <name type="scientific">uncultured Caudovirales phage</name>
    <dbReference type="NCBI Taxonomy" id="2100421"/>
    <lineage>
        <taxon>Viruses</taxon>
        <taxon>Duplodnaviria</taxon>
        <taxon>Heunggongvirae</taxon>
        <taxon>Uroviricota</taxon>
        <taxon>Caudoviricetes</taxon>
        <taxon>Peduoviridae</taxon>
        <taxon>Maltschvirus</taxon>
        <taxon>Maltschvirus maltsch</taxon>
    </lineage>
</organism>
<protein>
    <submittedName>
        <fullName evidence="1">Uncharacterized protein</fullName>
    </submittedName>
</protein>